<sequence>MPHVTPARRRTLAALAATATIALSTPPAWADAVPGAGPSAPATPADGPAAPPAPPGAGLAVPGAGPAAPPPLAREGGVITPPLPVHKLPRQVGEACEIWRSMRWPEAGRRGKDHRVRDGEVIRGGGRYRNIGGVLPRGGRYVEYDVNPRHPGDRRDAERLVRDAVKKHVWYTSDHYRNFRQISSGCP</sequence>
<dbReference type="GO" id="GO:0016787">
    <property type="term" value="F:hydrolase activity"/>
    <property type="evidence" value="ECO:0007669"/>
    <property type="project" value="UniProtKB-KW"/>
</dbReference>
<dbReference type="OrthoDB" id="4206279at2"/>
<dbReference type="RefSeq" id="WP_119928743.1">
    <property type="nucleotide sequence ID" value="NZ_QZEY01000010.1"/>
</dbReference>
<dbReference type="GO" id="GO:0004521">
    <property type="term" value="F:RNA endonuclease activity"/>
    <property type="evidence" value="ECO:0007669"/>
    <property type="project" value="InterPro"/>
</dbReference>
<dbReference type="Gene3D" id="3.10.450.30">
    <property type="entry name" value="Microbial ribonucleases"/>
    <property type="match status" value="1"/>
</dbReference>
<dbReference type="Proteomes" id="UP000265768">
    <property type="component" value="Unassembled WGS sequence"/>
</dbReference>
<feature type="signal peptide" evidence="4">
    <location>
        <begin position="1"/>
        <end position="30"/>
    </location>
</feature>
<dbReference type="Pfam" id="PF00545">
    <property type="entry name" value="Ribonuclease"/>
    <property type="match status" value="1"/>
</dbReference>
<dbReference type="InterPro" id="IPR016191">
    <property type="entry name" value="Ribonuclease/ribotoxin"/>
</dbReference>
<keyword evidence="1" id="KW-0540">Nuclease</keyword>
<evidence type="ECO:0000256" key="4">
    <source>
        <dbReference type="SAM" id="SignalP"/>
    </source>
</evidence>
<reference evidence="5 6" key="1">
    <citation type="submission" date="2018-09" db="EMBL/GenBank/DDBJ databases">
        <title>YIM 75507 draft genome.</title>
        <authorList>
            <person name="Tang S."/>
            <person name="Feng Y."/>
        </authorList>
    </citation>
    <scope>NUCLEOTIDE SEQUENCE [LARGE SCALE GENOMIC DNA]</scope>
    <source>
        <strain evidence="5 6">YIM 75507</strain>
    </source>
</reference>
<evidence type="ECO:0000256" key="3">
    <source>
        <dbReference type="SAM" id="MobiDB-lite"/>
    </source>
</evidence>
<protein>
    <submittedName>
        <fullName evidence="5">Guanine-specific ribonuclease N1 and T1</fullName>
    </submittedName>
</protein>
<dbReference type="AlphaFoldDB" id="A0A3A4ANC2"/>
<proteinExistence type="predicted"/>
<feature type="chain" id="PRO_5017266557" evidence="4">
    <location>
        <begin position="31"/>
        <end position="187"/>
    </location>
</feature>
<accession>A0A3A4ANC2</accession>
<dbReference type="SUPFAM" id="SSF53933">
    <property type="entry name" value="Microbial ribonucleases"/>
    <property type="match status" value="1"/>
</dbReference>
<feature type="compositionally biased region" description="Low complexity" evidence="3">
    <location>
        <begin position="56"/>
        <end position="66"/>
    </location>
</feature>
<name>A0A3A4ANC2_9ACTN</name>
<evidence type="ECO:0000256" key="1">
    <source>
        <dbReference type="ARBA" id="ARBA00022722"/>
    </source>
</evidence>
<evidence type="ECO:0000256" key="2">
    <source>
        <dbReference type="ARBA" id="ARBA00022801"/>
    </source>
</evidence>
<keyword evidence="2" id="KW-0378">Hydrolase</keyword>
<dbReference type="PROSITE" id="PS51318">
    <property type="entry name" value="TAT"/>
    <property type="match status" value="1"/>
</dbReference>
<organism evidence="5 6">
    <name type="scientific">Bailinhaonella thermotolerans</name>
    <dbReference type="NCBI Taxonomy" id="1070861"/>
    <lineage>
        <taxon>Bacteria</taxon>
        <taxon>Bacillati</taxon>
        <taxon>Actinomycetota</taxon>
        <taxon>Actinomycetes</taxon>
        <taxon>Streptosporangiales</taxon>
        <taxon>Streptosporangiaceae</taxon>
        <taxon>Bailinhaonella</taxon>
    </lineage>
</organism>
<dbReference type="EMBL" id="QZEY01000010">
    <property type="protein sequence ID" value="RJL29965.1"/>
    <property type="molecule type" value="Genomic_DNA"/>
</dbReference>
<evidence type="ECO:0000313" key="6">
    <source>
        <dbReference type="Proteomes" id="UP000265768"/>
    </source>
</evidence>
<feature type="compositionally biased region" description="Low complexity" evidence="3">
    <location>
        <begin position="31"/>
        <end position="48"/>
    </location>
</feature>
<comment type="caution">
    <text evidence="5">The sequence shown here is derived from an EMBL/GenBank/DDBJ whole genome shotgun (WGS) entry which is preliminary data.</text>
</comment>
<gene>
    <name evidence="5" type="ORF">D5H75_23760</name>
</gene>
<evidence type="ECO:0000313" key="5">
    <source>
        <dbReference type="EMBL" id="RJL29965.1"/>
    </source>
</evidence>
<feature type="region of interest" description="Disordered" evidence="3">
    <location>
        <begin position="31"/>
        <end position="84"/>
    </location>
</feature>
<keyword evidence="4" id="KW-0732">Signal</keyword>
<dbReference type="GO" id="GO:0003723">
    <property type="term" value="F:RNA binding"/>
    <property type="evidence" value="ECO:0007669"/>
    <property type="project" value="InterPro"/>
</dbReference>
<keyword evidence="6" id="KW-1185">Reference proteome</keyword>
<dbReference type="InterPro" id="IPR006311">
    <property type="entry name" value="TAT_signal"/>
</dbReference>
<dbReference type="InterPro" id="IPR000026">
    <property type="entry name" value="N1-like"/>
</dbReference>